<keyword evidence="3" id="KW-0813">Transport</keyword>
<dbReference type="PRINTS" id="PR00171">
    <property type="entry name" value="SUGRTRNSPORT"/>
</dbReference>
<keyword evidence="4 7" id="KW-0812">Transmembrane</keyword>
<feature type="domain" description="Major facilitator superfamily (MFS) profile" evidence="8">
    <location>
        <begin position="13"/>
        <end position="559"/>
    </location>
</feature>
<evidence type="ECO:0000259" key="8">
    <source>
        <dbReference type="PROSITE" id="PS50850"/>
    </source>
</evidence>
<evidence type="ECO:0000256" key="1">
    <source>
        <dbReference type="ARBA" id="ARBA00004141"/>
    </source>
</evidence>
<feature type="transmembrane region" description="Helical" evidence="7">
    <location>
        <begin position="505"/>
        <end position="527"/>
    </location>
</feature>
<dbReference type="Pfam" id="PF00083">
    <property type="entry name" value="Sugar_tr"/>
    <property type="match status" value="2"/>
</dbReference>
<keyword evidence="6 7" id="KW-0472">Membrane</keyword>
<evidence type="ECO:0000256" key="6">
    <source>
        <dbReference type="ARBA" id="ARBA00023136"/>
    </source>
</evidence>
<accession>A0A246JI61</accession>
<dbReference type="AlphaFoldDB" id="A0A246JI61"/>
<sequence>MKPLFKDSRASLVLAISGMGGLLYGVDIGVIDPALRYLNRSIQLSESELSAIVAAVLAGSVLGSIVAGVLADWLGRKRMMIGSGLIFVASVGVIFASQSFASLMVGRLLQGASGGLIAVVVPLYLAECLSANVRGRGAAIFQFMLTVGIVLAAFVGSYYTTAAEREIALAAGNAARAAAASDDAWRGMFLAVVYPGILFLVGTFLLPESPRWLVLKGEVARAKAALRLLRSDESFLVELDEIRRSITQQSLQKTSVMSTLGEIFSTKRYVLPFILSCAVLGFCQATGINSMLQYMTTILQKAGLDPVTSSLYGTGIKVLNAVVTIAAIYLVERKGRVFLLSIGTAGIAISLAVLSITFHTFESQRIDIKAEVAAMVREGSLDLNLENLKVPGGGLNLASGVQVSVLIRQGDKQILKEAFMAAGAVPDETAARHVLRVPRLVDSSQTTPYELEILRAEVGPIPSPLVGLLSALCIGLFIASFSIGPGVCVWLALSELMPNRIRSVGMGIALLINQGISTLIALTFLPIAGQHGFHAMFAFWAVCTTMFFVVVRAFLPETRGRSLEEIEKSFS</sequence>
<dbReference type="GO" id="GO:0016020">
    <property type="term" value="C:membrane"/>
    <property type="evidence" value="ECO:0007669"/>
    <property type="project" value="UniProtKB-SubCell"/>
</dbReference>
<feature type="transmembrane region" description="Helical" evidence="7">
    <location>
        <begin position="107"/>
        <end position="126"/>
    </location>
</feature>
<dbReference type="SUPFAM" id="SSF103473">
    <property type="entry name" value="MFS general substrate transporter"/>
    <property type="match status" value="1"/>
</dbReference>
<evidence type="ECO:0000256" key="3">
    <source>
        <dbReference type="ARBA" id="ARBA00022448"/>
    </source>
</evidence>
<dbReference type="InterPro" id="IPR005828">
    <property type="entry name" value="MFS_sugar_transport-like"/>
</dbReference>
<comment type="subcellular location">
    <subcellularLocation>
        <location evidence="1">Membrane</location>
        <topology evidence="1">Multi-pass membrane protein</topology>
    </subcellularLocation>
</comment>
<dbReference type="InterPro" id="IPR005829">
    <property type="entry name" value="Sugar_transporter_CS"/>
</dbReference>
<feature type="transmembrane region" description="Helical" evidence="7">
    <location>
        <begin position="12"/>
        <end position="31"/>
    </location>
</feature>
<keyword evidence="10" id="KW-1185">Reference proteome</keyword>
<evidence type="ECO:0000256" key="4">
    <source>
        <dbReference type="ARBA" id="ARBA00022692"/>
    </source>
</evidence>
<dbReference type="InterPro" id="IPR050814">
    <property type="entry name" value="Myo-inositol_Transporter"/>
</dbReference>
<reference evidence="9 10" key="1">
    <citation type="journal article" date="2008" name="Int. J. Syst. Evol. Microbiol.">
        <title>Description of Roseateles aquatilis sp. nov. and Roseateles terrae sp. nov., in the class Betaproteobacteria, and emended description of the genus Roseateles.</title>
        <authorList>
            <person name="Gomila M."/>
            <person name="Bowien B."/>
            <person name="Falsen E."/>
            <person name="Moore E.R."/>
            <person name="Lalucat J."/>
        </authorList>
    </citation>
    <scope>NUCLEOTIDE SEQUENCE [LARGE SCALE GENOMIC DNA]</scope>
    <source>
        <strain evidence="9 10">CCUG 48205</strain>
    </source>
</reference>
<feature type="transmembrane region" description="Helical" evidence="7">
    <location>
        <begin position="311"/>
        <end position="331"/>
    </location>
</feature>
<protein>
    <recommendedName>
        <fullName evidence="8">Major facilitator superfamily (MFS) profile domain-containing protein</fullName>
    </recommendedName>
</protein>
<evidence type="ECO:0000313" key="10">
    <source>
        <dbReference type="Proteomes" id="UP000197468"/>
    </source>
</evidence>
<feature type="transmembrane region" description="Helical" evidence="7">
    <location>
        <begin position="269"/>
        <end position="291"/>
    </location>
</feature>
<dbReference type="InterPro" id="IPR020846">
    <property type="entry name" value="MFS_dom"/>
</dbReference>
<name>A0A246JI61_9BURK</name>
<dbReference type="Gene3D" id="1.20.1250.20">
    <property type="entry name" value="MFS general substrate transporter like domains"/>
    <property type="match status" value="2"/>
</dbReference>
<dbReference type="GO" id="GO:0022857">
    <property type="term" value="F:transmembrane transporter activity"/>
    <property type="evidence" value="ECO:0007669"/>
    <property type="project" value="InterPro"/>
</dbReference>
<evidence type="ECO:0000256" key="5">
    <source>
        <dbReference type="ARBA" id="ARBA00022989"/>
    </source>
</evidence>
<evidence type="ECO:0000256" key="2">
    <source>
        <dbReference type="ARBA" id="ARBA00010992"/>
    </source>
</evidence>
<feature type="transmembrane region" description="Helical" evidence="7">
    <location>
        <begin position="188"/>
        <end position="206"/>
    </location>
</feature>
<comment type="caution">
    <text evidence="9">The sequence shown here is derived from an EMBL/GenBank/DDBJ whole genome shotgun (WGS) entry which is preliminary data.</text>
</comment>
<dbReference type="PROSITE" id="PS50850">
    <property type="entry name" value="MFS"/>
    <property type="match status" value="1"/>
</dbReference>
<dbReference type="Proteomes" id="UP000197468">
    <property type="component" value="Unassembled WGS sequence"/>
</dbReference>
<dbReference type="RefSeq" id="WP_088384458.1">
    <property type="nucleotide sequence ID" value="NZ_NIOF01000002.1"/>
</dbReference>
<dbReference type="InterPro" id="IPR036259">
    <property type="entry name" value="MFS_trans_sf"/>
</dbReference>
<feature type="transmembrane region" description="Helical" evidence="7">
    <location>
        <begin position="51"/>
        <end position="74"/>
    </location>
</feature>
<dbReference type="InterPro" id="IPR003663">
    <property type="entry name" value="Sugar/inositol_transpt"/>
</dbReference>
<organism evidence="9 10">
    <name type="scientific">Roseateles aquatilis</name>
    <dbReference type="NCBI Taxonomy" id="431061"/>
    <lineage>
        <taxon>Bacteria</taxon>
        <taxon>Pseudomonadati</taxon>
        <taxon>Pseudomonadota</taxon>
        <taxon>Betaproteobacteria</taxon>
        <taxon>Burkholderiales</taxon>
        <taxon>Sphaerotilaceae</taxon>
        <taxon>Roseateles</taxon>
    </lineage>
</organism>
<dbReference type="PROSITE" id="PS00216">
    <property type="entry name" value="SUGAR_TRANSPORT_1"/>
    <property type="match status" value="1"/>
</dbReference>
<dbReference type="PROSITE" id="PS00217">
    <property type="entry name" value="SUGAR_TRANSPORT_2"/>
    <property type="match status" value="1"/>
</dbReference>
<dbReference type="OrthoDB" id="9787026at2"/>
<comment type="similarity">
    <text evidence="2">Belongs to the major facilitator superfamily. Sugar transporter (TC 2.A.1.1) family.</text>
</comment>
<gene>
    <name evidence="9" type="ORF">CDN99_08145</name>
</gene>
<feature type="transmembrane region" description="Helical" evidence="7">
    <location>
        <begin position="468"/>
        <end position="493"/>
    </location>
</feature>
<dbReference type="PANTHER" id="PTHR48020:SF12">
    <property type="entry name" value="PROTON MYO-INOSITOL COTRANSPORTER"/>
    <property type="match status" value="1"/>
</dbReference>
<feature type="transmembrane region" description="Helical" evidence="7">
    <location>
        <begin position="533"/>
        <end position="555"/>
    </location>
</feature>
<keyword evidence="5 7" id="KW-1133">Transmembrane helix</keyword>
<dbReference type="PANTHER" id="PTHR48020">
    <property type="entry name" value="PROTON MYO-INOSITOL COTRANSPORTER"/>
    <property type="match status" value="1"/>
</dbReference>
<evidence type="ECO:0000256" key="7">
    <source>
        <dbReference type="SAM" id="Phobius"/>
    </source>
</evidence>
<proteinExistence type="inferred from homology"/>
<feature type="transmembrane region" description="Helical" evidence="7">
    <location>
        <begin position="81"/>
        <end position="101"/>
    </location>
</feature>
<evidence type="ECO:0000313" key="9">
    <source>
        <dbReference type="EMBL" id="OWQ92348.1"/>
    </source>
</evidence>
<feature type="transmembrane region" description="Helical" evidence="7">
    <location>
        <begin position="138"/>
        <end position="159"/>
    </location>
</feature>
<dbReference type="EMBL" id="NIOF01000002">
    <property type="protein sequence ID" value="OWQ92348.1"/>
    <property type="molecule type" value="Genomic_DNA"/>
</dbReference>
<feature type="transmembrane region" description="Helical" evidence="7">
    <location>
        <begin position="338"/>
        <end position="358"/>
    </location>
</feature>